<dbReference type="RefSeq" id="WP_340276736.1">
    <property type="nucleotide sequence ID" value="NZ_JBAKIA010000016.1"/>
</dbReference>
<feature type="transmembrane region" description="Helical" evidence="1">
    <location>
        <begin position="7"/>
        <end position="25"/>
    </location>
</feature>
<feature type="domain" description="Acyltransferase 3" evidence="2">
    <location>
        <begin position="4"/>
        <end position="324"/>
    </location>
</feature>
<feature type="transmembrane region" description="Helical" evidence="1">
    <location>
        <begin position="161"/>
        <end position="178"/>
    </location>
</feature>
<evidence type="ECO:0000256" key="1">
    <source>
        <dbReference type="SAM" id="Phobius"/>
    </source>
</evidence>
<dbReference type="InterPro" id="IPR050879">
    <property type="entry name" value="Acyltransferase_3"/>
</dbReference>
<protein>
    <submittedName>
        <fullName evidence="3">Acyltransferase</fullName>
        <ecNumber evidence="3">2.3.-.-</ecNumber>
    </submittedName>
</protein>
<feature type="transmembrane region" description="Helical" evidence="1">
    <location>
        <begin position="275"/>
        <end position="294"/>
    </location>
</feature>
<dbReference type="GO" id="GO:0016746">
    <property type="term" value="F:acyltransferase activity"/>
    <property type="evidence" value="ECO:0007669"/>
    <property type="project" value="UniProtKB-KW"/>
</dbReference>
<feature type="transmembrane region" description="Helical" evidence="1">
    <location>
        <begin position="306"/>
        <end position="327"/>
    </location>
</feature>
<dbReference type="Proteomes" id="UP001385499">
    <property type="component" value="Unassembled WGS sequence"/>
</dbReference>
<feature type="transmembrane region" description="Helical" evidence="1">
    <location>
        <begin position="217"/>
        <end position="236"/>
    </location>
</feature>
<sequence>MLIQLQYARAIAALLVVYFHAVLQAQNVFPNPVVSSAIFGETGVDLFFVLSGFVMWLTTANRKISPINFYKRRIERIVPLYWAFTLLTAAIALTVPSLLKSTVFDLPHLLASLFFLPWANPAVVNEVFVAPVIVPGWTLNYEMYFYLVFGVLLLLPVQRRIGALTAVLTIVFLLAQGAPAGSVISIFFGYSVIFEFLAGVILAHFYMRGRLLPKAMAIPVALIGFIVLITIDYLKLDLPRAIAGGIPSALVIYGLVSINFSNLRELRFAHLLGDASYSLYITHIYVLAGARVIFRHLPFDWLKNEALFMLFCVTASVVFALLVHWCFEKPVANFLRHRHKKAMN</sequence>
<comment type="caution">
    <text evidence="3">The sequence shown here is derived from an EMBL/GenBank/DDBJ whole genome shotgun (WGS) entry which is preliminary data.</text>
</comment>
<feature type="transmembrane region" description="Helical" evidence="1">
    <location>
        <begin position="242"/>
        <end position="263"/>
    </location>
</feature>
<proteinExistence type="predicted"/>
<name>A0ABU8TQT6_9HYPH</name>
<feature type="transmembrane region" description="Helical" evidence="1">
    <location>
        <begin position="37"/>
        <end position="57"/>
    </location>
</feature>
<organism evidence="3 4">
    <name type="scientific">Roseibium algae</name>
    <dbReference type="NCBI Taxonomy" id="3123038"/>
    <lineage>
        <taxon>Bacteria</taxon>
        <taxon>Pseudomonadati</taxon>
        <taxon>Pseudomonadota</taxon>
        <taxon>Alphaproteobacteria</taxon>
        <taxon>Hyphomicrobiales</taxon>
        <taxon>Stappiaceae</taxon>
        <taxon>Roseibium</taxon>
    </lineage>
</organism>
<feature type="transmembrane region" description="Helical" evidence="1">
    <location>
        <begin position="128"/>
        <end position="154"/>
    </location>
</feature>
<keyword evidence="1" id="KW-1133">Transmembrane helix</keyword>
<keyword evidence="3" id="KW-0808">Transferase</keyword>
<dbReference type="PANTHER" id="PTHR23028:SF131">
    <property type="entry name" value="BLR2367 PROTEIN"/>
    <property type="match status" value="1"/>
</dbReference>
<evidence type="ECO:0000313" key="3">
    <source>
        <dbReference type="EMBL" id="MEJ8476292.1"/>
    </source>
</evidence>
<evidence type="ECO:0000313" key="4">
    <source>
        <dbReference type="Proteomes" id="UP001385499"/>
    </source>
</evidence>
<keyword evidence="1" id="KW-0472">Membrane</keyword>
<dbReference type="EMBL" id="JBAKIA010000016">
    <property type="protein sequence ID" value="MEJ8476292.1"/>
    <property type="molecule type" value="Genomic_DNA"/>
</dbReference>
<keyword evidence="4" id="KW-1185">Reference proteome</keyword>
<gene>
    <name evidence="3" type="ORF">V6575_19545</name>
</gene>
<keyword evidence="3" id="KW-0012">Acyltransferase</keyword>
<feature type="transmembrane region" description="Helical" evidence="1">
    <location>
        <begin position="78"/>
        <end position="99"/>
    </location>
</feature>
<reference evidence="3 4" key="1">
    <citation type="submission" date="2024-02" db="EMBL/GenBank/DDBJ databases">
        <title>Roseibium algae sp. nov., isolated from marine alga (Grateloupia sp.), showing potential in myo-inositol conversion.</title>
        <authorList>
            <person name="Wang Y."/>
        </authorList>
    </citation>
    <scope>NUCLEOTIDE SEQUENCE [LARGE SCALE GENOMIC DNA]</scope>
    <source>
        <strain evidence="3 4">H3510</strain>
    </source>
</reference>
<dbReference type="EC" id="2.3.-.-" evidence="3"/>
<evidence type="ECO:0000259" key="2">
    <source>
        <dbReference type="Pfam" id="PF01757"/>
    </source>
</evidence>
<keyword evidence="1" id="KW-0812">Transmembrane</keyword>
<dbReference type="Pfam" id="PF01757">
    <property type="entry name" value="Acyl_transf_3"/>
    <property type="match status" value="1"/>
</dbReference>
<dbReference type="PANTHER" id="PTHR23028">
    <property type="entry name" value="ACETYLTRANSFERASE"/>
    <property type="match status" value="1"/>
</dbReference>
<feature type="transmembrane region" description="Helical" evidence="1">
    <location>
        <begin position="184"/>
        <end position="205"/>
    </location>
</feature>
<accession>A0ABU8TQT6</accession>
<dbReference type="InterPro" id="IPR002656">
    <property type="entry name" value="Acyl_transf_3_dom"/>
</dbReference>